<dbReference type="PANTHER" id="PTHR13109">
    <property type="entry name" value="NEUROCHONDRIN"/>
    <property type="match status" value="1"/>
</dbReference>
<dbReference type="EMBL" id="OX459118">
    <property type="protein sequence ID" value="CAI9091885.1"/>
    <property type="molecule type" value="Genomic_DNA"/>
</dbReference>
<gene>
    <name evidence="1" type="ORF">OLC1_LOCUS3694</name>
</gene>
<sequence>MSETSLRLQTASSENAGSSACLSDAVPTMDVEKLSCQSSSLAPVAEAVPSSSVMEDCLKLLRGETVQSSALTEGCLKLLREEPEFRRLAVLLLVAKVCQDKDDYYCIIKVYLTLGLQFFLRLLRTGRKAGRGDGACLELSVTELAAFCKVPKIAASSRLLHVIPLLMQILYTGGSVSPSGTIEDCYYELLYLVANAQEDGVRVLYESGGIGILASQMPDLLLVGSNNVVQYAVELVQLMLTKFPANETFIKHPSELAMLVVEASRIFGLLRTDDVKFKVSTLRFISLILCSQRSAPVKEALRSLQKVSRSTVWLTNILSGVVAILNSAVTPDDKLQALFLAESTISVVGIQWLIGQVDVTKGPFLSDWCILLENCRVEIVCLLNDFAYLRFEASKSTCASSVVMEAMTSMCKDLSMLLYLVRAVMELISNKSGDGGAHEDLHDPDAAPTSSDYCILTKITSALEETILFVLNYLGDAKEHGQNRGDDLLASVELIAKYLELASDGYLLEILDEASVPLNYMLSVLGNDEVCPVMSTGALLPLINVIVMGNHAIRDVFVVTSGALEGLVKSLLSFIVPTSMVEDVSLMFCYNCCCILLIFLEYCPKLRSAEVDVSLFILLGPVSRWAVKTNNMAIILMASSLCALILASQFEKDVLCYLELNPDLLNPLSQVISRSVAVYARASDVPEEDDHPYLAKGCYQLAFSHFKYCGSSWVERLPSLKEAIERQTEGSEAWQLKDKLD</sequence>
<evidence type="ECO:0000313" key="2">
    <source>
        <dbReference type="Proteomes" id="UP001161247"/>
    </source>
</evidence>
<proteinExistence type="predicted"/>
<reference evidence="1" key="1">
    <citation type="submission" date="2023-03" db="EMBL/GenBank/DDBJ databases">
        <authorList>
            <person name="Julca I."/>
        </authorList>
    </citation>
    <scope>NUCLEOTIDE SEQUENCE</scope>
</reference>
<dbReference type="AlphaFoldDB" id="A0AAV1C8E4"/>
<accession>A0AAV1C8E4</accession>
<protein>
    <submittedName>
        <fullName evidence="1">OLC1v1026990C2</fullName>
    </submittedName>
</protein>
<evidence type="ECO:0000313" key="1">
    <source>
        <dbReference type="EMBL" id="CAI9091885.1"/>
    </source>
</evidence>
<keyword evidence="2" id="KW-1185">Reference proteome</keyword>
<dbReference type="Pfam" id="PF05536">
    <property type="entry name" value="Neurochondrin"/>
    <property type="match status" value="1"/>
</dbReference>
<dbReference type="Proteomes" id="UP001161247">
    <property type="component" value="Chromosome 1"/>
</dbReference>
<name>A0AAV1C8E4_OLDCO</name>
<organism evidence="1 2">
    <name type="scientific">Oldenlandia corymbosa var. corymbosa</name>
    <dbReference type="NCBI Taxonomy" id="529605"/>
    <lineage>
        <taxon>Eukaryota</taxon>
        <taxon>Viridiplantae</taxon>
        <taxon>Streptophyta</taxon>
        <taxon>Embryophyta</taxon>
        <taxon>Tracheophyta</taxon>
        <taxon>Spermatophyta</taxon>
        <taxon>Magnoliopsida</taxon>
        <taxon>eudicotyledons</taxon>
        <taxon>Gunneridae</taxon>
        <taxon>Pentapetalae</taxon>
        <taxon>asterids</taxon>
        <taxon>lamiids</taxon>
        <taxon>Gentianales</taxon>
        <taxon>Rubiaceae</taxon>
        <taxon>Rubioideae</taxon>
        <taxon>Spermacoceae</taxon>
        <taxon>Hedyotis-Oldenlandia complex</taxon>
        <taxon>Oldenlandia</taxon>
    </lineage>
</organism>
<dbReference type="InterPro" id="IPR008709">
    <property type="entry name" value="Neurochondrin"/>
</dbReference>
<dbReference type="PANTHER" id="PTHR13109:SF7">
    <property type="entry name" value="NEUROCHONDRIN"/>
    <property type="match status" value="1"/>
</dbReference>